<evidence type="ECO:0000313" key="11">
    <source>
        <dbReference type="Proteomes" id="UP001214603"/>
    </source>
</evidence>
<dbReference type="GO" id="GO:0046540">
    <property type="term" value="C:U4/U6 x U5 tri-snRNP complex"/>
    <property type="evidence" value="ECO:0007669"/>
    <property type="project" value="TreeGrafter"/>
</dbReference>
<dbReference type="PANTHER" id="PTHR13007">
    <property type="entry name" value="PRE-MRNA SPLICING FACTOR-RELATED"/>
    <property type="match status" value="1"/>
</dbReference>
<feature type="region of interest" description="Disordered" evidence="8">
    <location>
        <begin position="1"/>
        <end position="69"/>
    </location>
</feature>
<dbReference type="PANTHER" id="PTHR13007:SF19">
    <property type="entry name" value="PRE-MRNA-SPLICING FACTOR 18"/>
    <property type="match status" value="1"/>
</dbReference>
<protein>
    <recommendedName>
        <fullName evidence="3">Pre-mRNA-splicing factor 18</fullName>
    </recommendedName>
</protein>
<dbReference type="Gene3D" id="1.20.940.10">
    <property type="entry name" value="Functional domain of the splicing factor Prp18"/>
    <property type="match status" value="1"/>
</dbReference>
<evidence type="ECO:0000256" key="2">
    <source>
        <dbReference type="ARBA" id="ARBA00008137"/>
    </source>
</evidence>
<dbReference type="SUPFAM" id="SSF47938">
    <property type="entry name" value="Functional domain of the splicing factor Prp18"/>
    <property type="match status" value="1"/>
</dbReference>
<keyword evidence="5" id="KW-0747">Spliceosome</keyword>
<dbReference type="Proteomes" id="UP001214603">
    <property type="component" value="Chromosome 8"/>
</dbReference>
<feature type="domain" description="Pre-mRNA processing factor 4 (PRP4)-like" evidence="9">
    <location>
        <begin position="68"/>
        <end position="119"/>
    </location>
</feature>
<evidence type="ECO:0000256" key="4">
    <source>
        <dbReference type="ARBA" id="ARBA00022664"/>
    </source>
</evidence>
<accession>A0AAF0IUH5</accession>
<reference evidence="10" key="1">
    <citation type="submission" date="2023-03" db="EMBL/GenBank/DDBJ databases">
        <title>Mating type loci evolution in Malassezia.</title>
        <authorList>
            <person name="Coelho M.A."/>
        </authorList>
    </citation>
    <scope>NUCLEOTIDE SEQUENCE</scope>
    <source>
        <strain evidence="10">CBS 7876</strain>
    </source>
</reference>
<feature type="region of interest" description="Disordered" evidence="8">
    <location>
        <begin position="123"/>
        <end position="159"/>
    </location>
</feature>
<dbReference type="Gene3D" id="4.10.280.110">
    <property type="entry name" value="Pre-mRNA processing factor 4 domain"/>
    <property type="match status" value="1"/>
</dbReference>
<dbReference type="InterPro" id="IPR004098">
    <property type="entry name" value="Prp18"/>
</dbReference>
<keyword evidence="6" id="KW-0508">mRNA splicing</keyword>
<dbReference type="InterPro" id="IPR039979">
    <property type="entry name" value="PRPF18"/>
</dbReference>
<dbReference type="GO" id="GO:0071021">
    <property type="term" value="C:U2-type post-spliceosomal complex"/>
    <property type="evidence" value="ECO:0007669"/>
    <property type="project" value="TreeGrafter"/>
</dbReference>
<comment type="similarity">
    <text evidence="2">Belongs to the PRP18 family.</text>
</comment>
<dbReference type="GO" id="GO:0005682">
    <property type="term" value="C:U5 snRNP"/>
    <property type="evidence" value="ECO:0007669"/>
    <property type="project" value="TreeGrafter"/>
</dbReference>
<keyword evidence="7" id="KW-0539">Nucleus</keyword>
<proteinExistence type="inferred from homology"/>
<evidence type="ECO:0000256" key="5">
    <source>
        <dbReference type="ARBA" id="ARBA00022728"/>
    </source>
</evidence>
<dbReference type="SUPFAM" id="SSF158230">
    <property type="entry name" value="PRP4-like"/>
    <property type="match status" value="1"/>
</dbReference>
<dbReference type="AlphaFoldDB" id="A0AAF0IUH5"/>
<keyword evidence="11" id="KW-1185">Reference proteome</keyword>
<sequence length="286" mass="32608">MEALKAQIRAQKRQAPAASEPAAKYVRRGDAARSQEPAPPPPPREPTPPPPPKEPTPEPTPEHEPFAISNEDAIARLRQKNEPIRLFGESDKERRLRVRALELIEEHRGDLHGRNDFVRLLQETDEDVTRGHETRTSREQDSGEGAPRTDKLPPSQREGIGMHSLLDLELIRTNTARVYPIIYYTLKGLLNEWGDTLAERPEQERLSTQGRLVTATHAQTREYLKPLFKGLRRRQVAPDVLMRIAEIVHYMQKREYRMANDSYLQLSIGNAPWPIGVTAVGIRPRT</sequence>
<dbReference type="InterPro" id="IPR014906">
    <property type="entry name" value="PRP4-like"/>
</dbReference>
<dbReference type="EMBL" id="CP119941">
    <property type="protein sequence ID" value="WFD04309.1"/>
    <property type="molecule type" value="Genomic_DNA"/>
</dbReference>
<evidence type="ECO:0000256" key="1">
    <source>
        <dbReference type="ARBA" id="ARBA00004123"/>
    </source>
</evidence>
<evidence type="ECO:0000313" key="10">
    <source>
        <dbReference type="EMBL" id="WFD04309.1"/>
    </source>
</evidence>
<evidence type="ECO:0000259" key="9">
    <source>
        <dbReference type="SMART" id="SM00500"/>
    </source>
</evidence>
<feature type="compositionally biased region" description="Basic and acidic residues" evidence="8">
    <location>
        <begin position="127"/>
        <end position="151"/>
    </location>
</feature>
<feature type="compositionally biased region" description="Pro residues" evidence="8">
    <location>
        <begin position="37"/>
        <end position="59"/>
    </location>
</feature>
<name>A0AAF0IUH5_9BASI</name>
<evidence type="ECO:0000256" key="7">
    <source>
        <dbReference type="ARBA" id="ARBA00023242"/>
    </source>
</evidence>
<gene>
    <name evidence="10" type="ORF">MOBT1_003016</name>
</gene>
<dbReference type="GO" id="GO:0000350">
    <property type="term" value="P:generation of catalytic spliceosome for second transesterification step"/>
    <property type="evidence" value="ECO:0007669"/>
    <property type="project" value="TreeGrafter"/>
</dbReference>
<comment type="subcellular location">
    <subcellularLocation>
        <location evidence="1">Nucleus</location>
    </subcellularLocation>
</comment>
<evidence type="ECO:0000256" key="8">
    <source>
        <dbReference type="SAM" id="MobiDB-lite"/>
    </source>
</evidence>
<evidence type="ECO:0000256" key="6">
    <source>
        <dbReference type="ARBA" id="ARBA00023187"/>
    </source>
</evidence>
<dbReference type="Pfam" id="PF02840">
    <property type="entry name" value="Prp18"/>
    <property type="match status" value="1"/>
</dbReference>
<evidence type="ECO:0000256" key="3">
    <source>
        <dbReference type="ARBA" id="ARBA00018242"/>
    </source>
</evidence>
<dbReference type="InterPro" id="IPR036285">
    <property type="entry name" value="PRP4-like_sf"/>
</dbReference>
<keyword evidence="4" id="KW-0507">mRNA processing</keyword>
<organism evidence="10 11">
    <name type="scientific">Malassezia obtusa</name>
    <dbReference type="NCBI Taxonomy" id="76774"/>
    <lineage>
        <taxon>Eukaryota</taxon>
        <taxon>Fungi</taxon>
        <taxon>Dikarya</taxon>
        <taxon>Basidiomycota</taxon>
        <taxon>Ustilaginomycotina</taxon>
        <taxon>Malasseziomycetes</taxon>
        <taxon>Malasseziales</taxon>
        <taxon>Malasseziaceae</taxon>
        <taxon>Malassezia</taxon>
    </lineage>
</organism>
<dbReference type="Pfam" id="PF08799">
    <property type="entry name" value="PRP4"/>
    <property type="match status" value="1"/>
</dbReference>
<dbReference type="SMART" id="SM00500">
    <property type="entry name" value="SFM"/>
    <property type="match status" value="1"/>
</dbReference>